<evidence type="ECO:0000259" key="7">
    <source>
        <dbReference type="Pfam" id="PF04545"/>
    </source>
</evidence>
<keyword evidence="3" id="KW-0731">Sigma factor</keyword>
<dbReference type="PANTHER" id="PTHR43133:SF52">
    <property type="entry name" value="ECF RNA POLYMERASE SIGMA FACTOR SIGL"/>
    <property type="match status" value="1"/>
</dbReference>
<dbReference type="Pfam" id="PF04545">
    <property type="entry name" value="Sigma70_r4"/>
    <property type="match status" value="1"/>
</dbReference>
<dbReference type="InterPro" id="IPR036388">
    <property type="entry name" value="WH-like_DNA-bd_sf"/>
</dbReference>
<sequence>MLTQRCGSGPEHTLEDRLELLDRLHRQRLLGYVAKTNVGNHVSAEDIVQETFTRAWQYLGAHEDADPENLRPWLYTVARRLVIDAHRARKARPAEVAMDDAGAGPAADDVIGNLLHAEELRTALLALSPEHRYVMVELYIRDRPADEIAARLNVPIGTVRSRSYYAKRALRGLLAD</sequence>
<keyword evidence="4" id="KW-0238">DNA-binding</keyword>
<dbReference type="RefSeq" id="WP_212009754.1">
    <property type="nucleotide sequence ID" value="NZ_JAAFYZ010000043.1"/>
</dbReference>
<comment type="caution">
    <text evidence="8">The sequence shown here is derived from an EMBL/GenBank/DDBJ whole genome shotgun (WGS) entry which is preliminary data.</text>
</comment>
<dbReference type="PANTHER" id="PTHR43133">
    <property type="entry name" value="RNA POLYMERASE ECF-TYPE SIGMA FACTO"/>
    <property type="match status" value="1"/>
</dbReference>
<accession>A0ABS5KQ70</accession>
<dbReference type="CDD" id="cd06171">
    <property type="entry name" value="Sigma70_r4"/>
    <property type="match status" value="1"/>
</dbReference>
<dbReference type="Pfam" id="PF04542">
    <property type="entry name" value="Sigma70_r2"/>
    <property type="match status" value="1"/>
</dbReference>
<dbReference type="SUPFAM" id="SSF88659">
    <property type="entry name" value="Sigma3 and sigma4 domains of RNA polymerase sigma factors"/>
    <property type="match status" value="1"/>
</dbReference>
<comment type="similarity">
    <text evidence="1">Belongs to the sigma-70 factor family. ECF subfamily.</text>
</comment>
<dbReference type="NCBIfam" id="TIGR02937">
    <property type="entry name" value="sigma70-ECF"/>
    <property type="match status" value="1"/>
</dbReference>
<feature type="domain" description="RNA polymerase sigma-70 region 2" evidence="6">
    <location>
        <begin position="25"/>
        <end position="90"/>
    </location>
</feature>
<evidence type="ECO:0000313" key="9">
    <source>
        <dbReference type="Proteomes" id="UP000730482"/>
    </source>
</evidence>
<dbReference type="InterPro" id="IPR014284">
    <property type="entry name" value="RNA_pol_sigma-70_dom"/>
</dbReference>
<proteinExistence type="inferred from homology"/>
<organism evidence="8 9">
    <name type="scientific">Catenulispora pinistramenti</name>
    <dbReference type="NCBI Taxonomy" id="2705254"/>
    <lineage>
        <taxon>Bacteria</taxon>
        <taxon>Bacillati</taxon>
        <taxon>Actinomycetota</taxon>
        <taxon>Actinomycetes</taxon>
        <taxon>Catenulisporales</taxon>
        <taxon>Catenulisporaceae</taxon>
        <taxon>Catenulispora</taxon>
    </lineage>
</organism>
<evidence type="ECO:0000256" key="1">
    <source>
        <dbReference type="ARBA" id="ARBA00010641"/>
    </source>
</evidence>
<evidence type="ECO:0000256" key="5">
    <source>
        <dbReference type="ARBA" id="ARBA00023163"/>
    </source>
</evidence>
<dbReference type="SUPFAM" id="SSF88946">
    <property type="entry name" value="Sigma2 domain of RNA polymerase sigma factors"/>
    <property type="match status" value="1"/>
</dbReference>
<evidence type="ECO:0000256" key="2">
    <source>
        <dbReference type="ARBA" id="ARBA00023015"/>
    </source>
</evidence>
<dbReference type="InterPro" id="IPR007627">
    <property type="entry name" value="RNA_pol_sigma70_r2"/>
</dbReference>
<dbReference type="Gene3D" id="1.10.10.10">
    <property type="entry name" value="Winged helix-like DNA-binding domain superfamily/Winged helix DNA-binding domain"/>
    <property type="match status" value="1"/>
</dbReference>
<protein>
    <submittedName>
        <fullName evidence="8">Sigma-70 family RNA polymerase sigma factor</fullName>
    </submittedName>
</protein>
<evidence type="ECO:0000259" key="6">
    <source>
        <dbReference type="Pfam" id="PF04542"/>
    </source>
</evidence>
<feature type="domain" description="RNA polymerase sigma-70 region 4" evidence="7">
    <location>
        <begin position="123"/>
        <end position="171"/>
    </location>
</feature>
<dbReference type="EMBL" id="JAAFYZ010000043">
    <property type="protein sequence ID" value="MBS2548179.1"/>
    <property type="molecule type" value="Genomic_DNA"/>
</dbReference>
<keyword evidence="2" id="KW-0805">Transcription regulation</keyword>
<evidence type="ECO:0000313" key="8">
    <source>
        <dbReference type="EMBL" id="MBS2548179.1"/>
    </source>
</evidence>
<dbReference type="InterPro" id="IPR013324">
    <property type="entry name" value="RNA_pol_sigma_r3/r4-like"/>
</dbReference>
<reference evidence="8 9" key="1">
    <citation type="submission" date="2020-02" db="EMBL/GenBank/DDBJ databases">
        <title>Acidophilic actinobacteria isolated from forest soil.</title>
        <authorList>
            <person name="Golinska P."/>
        </authorList>
    </citation>
    <scope>NUCLEOTIDE SEQUENCE [LARGE SCALE GENOMIC DNA]</scope>
    <source>
        <strain evidence="8 9">NL8</strain>
    </source>
</reference>
<gene>
    <name evidence="8" type="ORF">KGQ19_15025</name>
</gene>
<evidence type="ECO:0000256" key="4">
    <source>
        <dbReference type="ARBA" id="ARBA00023125"/>
    </source>
</evidence>
<dbReference type="InterPro" id="IPR007630">
    <property type="entry name" value="RNA_pol_sigma70_r4"/>
</dbReference>
<dbReference type="InterPro" id="IPR039425">
    <property type="entry name" value="RNA_pol_sigma-70-like"/>
</dbReference>
<dbReference type="Gene3D" id="1.10.1740.10">
    <property type="match status" value="1"/>
</dbReference>
<name>A0ABS5KQ70_9ACTN</name>
<dbReference type="InterPro" id="IPR013325">
    <property type="entry name" value="RNA_pol_sigma_r2"/>
</dbReference>
<evidence type="ECO:0000256" key="3">
    <source>
        <dbReference type="ARBA" id="ARBA00023082"/>
    </source>
</evidence>
<dbReference type="Proteomes" id="UP000730482">
    <property type="component" value="Unassembled WGS sequence"/>
</dbReference>
<keyword evidence="9" id="KW-1185">Reference proteome</keyword>
<keyword evidence="5" id="KW-0804">Transcription</keyword>